<evidence type="ECO:0000313" key="1">
    <source>
        <dbReference type="EMBL" id="CAA0106534.1"/>
    </source>
</evidence>
<dbReference type="SUPFAM" id="SSF54637">
    <property type="entry name" value="Thioesterase/thiol ester dehydrase-isomerase"/>
    <property type="match status" value="1"/>
</dbReference>
<proteinExistence type="predicted"/>
<dbReference type="AlphaFoldDB" id="A0A5S9PRG2"/>
<name>A0A5S9PRG2_9GAMM</name>
<dbReference type="OrthoDB" id="9800188at2"/>
<dbReference type="Proteomes" id="UP000439591">
    <property type="component" value="Unassembled WGS sequence"/>
</dbReference>
<evidence type="ECO:0000313" key="3">
    <source>
        <dbReference type="Proteomes" id="UP000435877"/>
    </source>
</evidence>
<evidence type="ECO:0000313" key="2">
    <source>
        <dbReference type="EMBL" id="CAA0106695.1"/>
    </source>
</evidence>
<dbReference type="RefSeq" id="WP_159269679.1">
    <property type="nucleotide sequence ID" value="NZ_CACSIK010000002.1"/>
</dbReference>
<protein>
    <recommendedName>
        <fullName evidence="5">3-hydroxylacyl-ACP dehydratase</fullName>
    </recommendedName>
</protein>
<dbReference type="InterPro" id="IPR016776">
    <property type="entry name" value="ApeP-like_dehydratase"/>
</dbReference>
<dbReference type="Gene3D" id="3.10.129.10">
    <property type="entry name" value="Hotdog Thioesterase"/>
    <property type="match status" value="1"/>
</dbReference>
<keyword evidence="3" id="KW-1185">Reference proteome</keyword>
<gene>
    <name evidence="2" type="ORF">IHBHHGIJ_02980</name>
    <name evidence="1" type="ORF">KFEGEMFD_02353</name>
</gene>
<dbReference type="InterPro" id="IPR029069">
    <property type="entry name" value="HotDog_dom_sf"/>
</dbReference>
<evidence type="ECO:0000313" key="4">
    <source>
        <dbReference type="Proteomes" id="UP000439591"/>
    </source>
</evidence>
<accession>A0A5S9PRG2</accession>
<dbReference type="EMBL" id="CACSIK010000002">
    <property type="protein sequence ID" value="CAA0106695.1"/>
    <property type="molecule type" value="Genomic_DNA"/>
</dbReference>
<dbReference type="Pfam" id="PF22817">
    <property type="entry name" value="ApeP-like"/>
    <property type="match status" value="1"/>
</dbReference>
<dbReference type="Proteomes" id="UP000435877">
    <property type="component" value="Unassembled WGS sequence"/>
</dbReference>
<sequence length="147" mass="16230">MAEQEVIDGERLASLLPHSGAMCLLDKVLSWDERIIHCRAESHRNANNPLRDRGILPIHAGIEYAAQAMAIHGRLCQGQEGGLKIGYLVVLTGVDWYCPRLDDLPEALMIAAERVVAANNGFNYRFSLTHQSKVLLEGQAVVALEEN</sequence>
<evidence type="ECO:0008006" key="5">
    <source>
        <dbReference type="Google" id="ProtNLM"/>
    </source>
</evidence>
<organism evidence="2 3">
    <name type="scientific">Zhongshania aliphaticivorans</name>
    <dbReference type="NCBI Taxonomy" id="1470434"/>
    <lineage>
        <taxon>Bacteria</taxon>
        <taxon>Pseudomonadati</taxon>
        <taxon>Pseudomonadota</taxon>
        <taxon>Gammaproteobacteria</taxon>
        <taxon>Cellvibrionales</taxon>
        <taxon>Spongiibacteraceae</taxon>
        <taxon>Zhongshania</taxon>
    </lineage>
</organism>
<dbReference type="EMBL" id="CACSIM010000003">
    <property type="protein sequence ID" value="CAA0106534.1"/>
    <property type="molecule type" value="Genomic_DNA"/>
</dbReference>
<reference evidence="3 4" key="1">
    <citation type="submission" date="2019-11" db="EMBL/GenBank/DDBJ databases">
        <authorList>
            <person name="Holert J."/>
        </authorList>
    </citation>
    <scope>NUCLEOTIDE SEQUENCE [LARGE SCALE GENOMIC DNA]</scope>
    <source>
        <strain evidence="1">BC3_2A</strain>
        <strain evidence="2">SB11_1A</strain>
    </source>
</reference>